<dbReference type="InterPro" id="IPR008927">
    <property type="entry name" value="6-PGluconate_DH-like_C_sf"/>
</dbReference>
<keyword evidence="8 11" id="KW-0560">Oxidoreductase</keyword>
<dbReference type="SUPFAM" id="SSF48179">
    <property type="entry name" value="6-phosphogluconate dehydrogenase C-terminal domain-like"/>
    <property type="match status" value="1"/>
</dbReference>
<dbReference type="UniPathway" id="UPA00028">
    <property type="reaction ID" value="UER00004"/>
</dbReference>
<name>A0A0B6S760_BURPL</name>
<dbReference type="GO" id="GO:0015940">
    <property type="term" value="P:pantothenate biosynthetic process"/>
    <property type="evidence" value="ECO:0007669"/>
    <property type="project" value="UniProtKB-UniPathway"/>
</dbReference>
<reference evidence="14 15" key="2">
    <citation type="journal article" date="2016" name="Appl. Microbiol. Biotechnol.">
        <title>Mutations improving production and secretion of extracellular lipase by Burkholderia glumae PG1.</title>
        <authorList>
            <person name="Knapp A."/>
            <person name="Voget S."/>
            <person name="Gao R."/>
            <person name="Zaburannyi N."/>
            <person name="Krysciak D."/>
            <person name="Breuer M."/>
            <person name="Hauer B."/>
            <person name="Streit W.R."/>
            <person name="Muller R."/>
            <person name="Daniel R."/>
            <person name="Jaeger K.E."/>
        </authorList>
    </citation>
    <scope>NUCLEOTIDE SEQUENCE [LARGE SCALE GENOMIC DNA]</scope>
    <source>
        <strain evidence="14 15">PG1</strain>
    </source>
</reference>
<dbReference type="InterPro" id="IPR013328">
    <property type="entry name" value="6PGD_dom2"/>
</dbReference>
<evidence type="ECO:0000256" key="1">
    <source>
        <dbReference type="ARBA" id="ARBA00002919"/>
    </source>
</evidence>
<dbReference type="SUPFAM" id="SSF51735">
    <property type="entry name" value="NAD(P)-binding Rossmann-fold domains"/>
    <property type="match status" value="1"/>
</dbReference>
<evidence type="ECO:0000256" key="7">
    <source>
        <dbReference type="ARBA" id="ARBA00022857"/>
    </source>
</evidence>
<organism evidence="14 15">
    <name type="scientific">Burkholderia plantarii</name>
    <dbReference type="NCBI Taxonomy" id="41899"/>
    <lineage>
        <taxon>Bacteria</taxon>
        <taxon>Pseudomonadati</taxon>
        <taxon>Pseudomonadota</taxon>
        <taxon>Betaproteobacteria</taxon>
        <taxon>Burkholderiales</taxon>
        <taxon>Burkholderiaceae</taxon>
        <taxon>Burkholderia</taxon>
    </lineage>
</organism>
<dbReference type="InterPro" id="IPR003710">
    <property type="entry name" value="ApbA"/>
</dbReference>
<evidence type="ECO:0000256" key="8">
    <source>
        <dbReference type="ARBA" id="ARBA00023002"/>
    </source>
</evidence>
<feature type="domain" description="Ketopantoate reductase N-terminal" evidence="12">
    <location>
        <begin position="3"/>
        <end position="152"/>
    </location>
</feature>
<dbReference type="OrthoDB" id="9796561at2"/>
<evidence type="ECO:0000256" key="2">
    <source>
        <dbReference type="ARBA" id="ARBA00004994"/>
    </source>
</evidence>
<dbReference type="NCBIfam" id="NF005094">
    <property type="entry name" value="PRK06522.2-5"/>
    <property type="match status" value="1"/>
</dbReference>
<dbReference type="InterPro" id="IPR013332">
    <property type="entry name" value="KPR_N"/>
</dbReference>
<comment type="similarity">
    <text evidence="3 11">Belongs to the ketopantoate reductase family.</text>
</comment>
<dbReference type="FunFam" id="3.40.50.720:FF:000307">
    <property type="entry name" value="2-dehydropantoate 2-reductase"/>
    <property type="match status" value="1"/>
</dbReference>
<evidence type="ECO:0000256" key="5">
    <source>
        <dbReference type="ARBA" id="ARBA00019465"/>
    </source>
</evidence>
<evidence type="ECO:0000256" key="4">
    <source>
        <dbReference type="ARBA" id="ARBA00013014"/>
    </source>
</evidence>
<dbReference type="Gene3D" id="3.40.50.720">
    <property type="entry name" value="NAD(P)-binding Rossmann-like Domain"/>
    <property type="match status" value="1"/>
</dbReference>
<dbReference type="Proteomes" id="UP000031838">
    <property type="component" value="Chromosome 2"/>
</dbReference>
<evidence type="ECO:0000313" key="14">
    <source>
        <dbReference type="EMBL" id="AJK49130.1"/>
    </source>
</evidence>
<evidence type="ECO:0000256" key="9">
    <source>
        <dbReference type="ARBA" id="ARBA00032024"/>
    </source>
</evidence>
<evidence type="ECO:0000256" key="6">
    <source>
        <dbReference type="ARBA" id="ARBA00022655"/>
    </source>
</evidence>
<keyword evidence="15" id="KW-1185">Reference proteome</keyword>
<dbReference type="InterPro" id="IPR013752">
    <property type="entry name" value="KPA_reductase"/>
</dbReference>
<evidence type="ECO:0000256" key="3">
    <source>
        <dbReference type="ARBA" id="ARBA00007870"/>
    </source>
</evidence>
<keyword evidence="6 11" id="KW-0566">Pantothenate biosynthesis</keyword>
<feature type="domain" description="Ketopantoate reductase C-terminal" evidence="13">
    <location>
        <begin position="179"/>
        <end position="293"/>
    </location>
</feature>
<evidence type="ECO:0000256" key="10">
    <source>
        <dbReference type="ARBA" id="ARBA00048793"/>
    </source>
</evidence>
<comment type="pathway">
    <text evidence="2 11">Cofactor biosynthesis; (R)-pantothenate biosynthesis; (R)-pantoate from 3-methyl-2-oxobutanoate: step 2/2.</text>
</comment>
<reference evidence="15" key="1">
    <citation type="submission" date="2011-03" db="EMBL/GenBank/DDBJ databases">
        <authorList>
            <person name="Voget S."/>
            <person name="Streit W.R."/>
            <person name="Jaeger K.E."/>
            <person name="Daniel R."/>
        </authorList>
    </citation>
    <scope>NUCLEOTIDE SEQUENCE [LARGE SCALE GENOMIC DNA]</scope>
    <source>
        <strain evidence="15">PG1</strain>
    </source>
</reference>
<sequence>MRILIVGAGAVGGYFGGRLANAGRDVSFLVRPARAAQLHADGLVIRSPHGDLTLADVKTVDAAAIDGHYDLIVLSCKAYGLDGAIASFAPAVGPDTRILPLLNGMRHIDVLTRQFGEARVLGGQCVIAATLNERHEIAHLNELHAITFGALAGGPDARVTAILGELSGAGFEVQADEAIRQRMWDKWVFLATLACSTTLCRASLGEILAAPDGKRLIGSIFDECLSIARHNGFAAGAATIERATAMLYAPGSPMTASMLRDMLNGAPIEAAHVVGDLISRGGLEQHDATTLSLLRVAYANLCAYEARRAQA</sequence>
<dbReference type="Pfam" id="PF08546">
    <property type="entry name" value="ApbA_C"/>
    <property type="match status" value="1"/>
</dbReference>
<dbReference type="EMBL" id="CP002581">
    <property type="protein sequence ID" value="AJK49130.1"/>
    <property type="molecule type" value="Genomic_DNA"/>
</dbReference>
<dbReference type="Pfam" id="PF02558">
    <property type="entry name" value="ApbA"/>
    <property type="match status" value="1"/>
</dbReference>
<dbReference type="InterPro" id="IPR036291">
    <property type="entry name" value="NAD(P)-bd_dom_sf"/>
</dbReference>
<dbReference type="InterPro" id="IPR051402">
    <property type="entry name" value="KPR-Related"/>
</dbReference>
<evidence type="ECO:0000256" key="11">
    <source>
        <dbReference type="RuleBase" id="RU362068"/>
    </source>
</evidence>
<comment type="catalytic activity">
    <reaction evidence="10 11">
        <text>(R)-pantoate + NADP(+) = 2-dehydropantoate + NADPH + H(+)</text>
        <dbReference type="Rhea" id="RHEA:16233"/>
        <dbReference type="ChEBI" id="CHEBI:11561"/>
        <dbReference type="ChEBI" id="CHEBI:15378"/>
        <dbReference type="ChEBI" id="CHEBI:15980"/>
        <dbReference type="ChEBI" id="CHEBI:57783"/>
        <dbReference type="ChEBI" id="CHEBI:58349"/>
        <dbReference type="EC" id="1.1.1.169"/>
    </reaction>
</comment>
<dbReference type="GO" id="GO:0008677">
    <property type="term" value="F:2-dehydropantoate 2-reductase activity"/>
    <property type="evidence" value="ECO:0007669"/>
    <property type="project" value="UniProtKB-EC"/>
</dbReference>
<dbReference type="KEGG" id="bgp:BGL_2c10520"/>
<proteinExistence type="inferred from homology"/>
<evidence type="ECO:0000259" key="13">
    <source>
        <dbReference type="Pfam" id="PF08546"/>
    </source>
</evidence>
<dbReference type="PANTHER" id="PTHR21708:SF26">
    <property type="entry name" value="2-DEHYDROPANTOATE 2-REDUCTASE"/>
    <property type="match status" value="1"/>
</dbReference>
<accession>A0A0B6S760</accession>
<gene>
    <name evidence="14" type="primary">panE2</name>
    <name evidence="14" type="ORF">BGL_2c10520</name>
</gene>
<dbReference type="KEGG" id="bpla:bpln_2g11380"/>
<protein>
    <recommendedName>
        <fullName evidence="5 11">2-dehydropantoate 2-reductase</fullName>
        <ecNumber evidence="4 11">1.1.1.169</ecNumber>
    </recommendedName>
    <alternativeName>
        <fullName evidence="9 11">Ketopantoate reductase</fullName>
    </alternativeName>
</protein>
<comment type="function">
    <text evidence="1 11">Catalyzes the NADPH-dependent reduction of ketopantoate into pantoic acid.</text>
</comment>
<keyword evidence="7 11" id="KW-0521">NADP</keyword>
<dbReference type="RefSeq" id="WP_042627651.1">
    <property type="nucleotide sequence ID" value="NZ_BSTO01000001.1"/>
</dbReference>
<dbReference type="AlphaFoldDB" id="A0A0B6S760"/>
<dbReference type="Gene3D" id="1.10.1040.10">
    <property type="entry name" value="N-(1-d-carboxylethyl)-l-norvaline Dehydrogenase, domain 2"/>
    <property type="match status" value="1"/>
</dbReference>
<evidence type="ECO:0000259" key="12">
    <source>
        <dbReference type="Pfam" id="PF02558"/>
    </source>
</evidence>
<dbReference type="HOGENOM" id="CLU_031468_6_1_4"/>
<dbReference type="FunFam" id="1.10.1040.10:FF:000017">
    <property type="entry name" value="2-dehydropantoate 2-reductase"/>
    <property type="match status" value="1"/>
</dbReference>
<dbReference type="PANTHER" id="PTHR21708">
    <property type="entry name" value="PROBABLE 2-DEHYDROPANTOATE 2-REDUCTASE"/>
    <property type="match status" value="1"/>
</dbReference>
<evidence type="ECO:0000313" key="15">
    <source>
        <dbReference type="Proteomes" id="UP000031838"/>
    </source>
</evidence>
<dbReference type="GO" id="GO:0005737">
    <property type="term" value="C:cytoplasm"/>
    <property type="evidence" value="ECO:0007669"/>
    <property type="project" value="TreeGrafter"/>
</dbReference>
<dbReference type="EC" id="1.1.1.169" evidence="4 11"/>
<dbReference type="NCBIfam" id="TIGR00745">
    <property type="entry name" value="apbA_panE"/>
    <property type="match status" value="1"/>
</dbReference>